<dbReference type="PROSITE" id="PS50293">
    <property type="entry name" value="TPR_REGION"/>
    <property type="match status" value="1"/>
</dbReference>
<dbReference type="Pfam" id="PF00515">
    <property type="entry name" value="TPR_1"/>
    <property type="match status" value="1"/>
</dbReference>
<accession>A0A8H5BM34</accession>
<proteinExistence type="predicted"/>
<evidence type="ECO:0000256" key="1">
    <source>
        <dbReference type="ARBA" id="ARBA00022737"/>
    </source>
</evidence>
<dbReference type="EMBL" id="JAACJK010000163">
    <property type="protein sequence ID" value="KAF5325710.1"/>
    <property type="molecule type" value="Genomic_DNA"/>
</dbReference>
<dbReference type="InterPro" id="IPR039226">
    <property type="entry name" value="Ski3/TTC37"/>
</dbReference>
<gene>
    <name evidence="4" type="ORF">D9611_000167</name>
</gene>
<evidence type="ECO:0000313" key="4">
    <source>
        <dbReference type="EMBL" id="KAF5325710.1"/>
    </source>
</evidence>
<keyword evidence="2 3" id="KW-0802">TPR repeat</keyword>
<dbReference type="OrthoDB" id="421075at2759"/>
<dbReference type="SMART" id="SM00028">
    <property type="entry name" value="TPR"/>
    <property type="match status" value="10"/>
</dbReference>
<dbReference type="GO" id="GO:0006401">
    <property type="term" value="P:RNA catabolic process"/>
    <property type="evidence" value="ECO:0007669"/>
    <property type="project" value="InterPro"/>
</dbReference>
<feature type="repeat" description="TPR" evidence="3">
    <location>
        <begin position="37"/>
        <end position="70"/>
    </location>
</feature>
<dbReference type="Pfam" id="PF18833">
    <property type="entry name" value="TPR_22"/>
    <property type="match status" value="1"/>
</dbReference>
<dbReference type="InterPro" id="IPR019734">
    <property type="entry name" value="TPR_rpt"/>
</dbReference>
<dbReference type="SUPFAM" id="SSF48452">
    <property type="entry name" value="TPR-like"/>
    <property type="match status" value="4"/>
</dbReference>
<dbReference type="Pfam" id="PF13432">
    <property type="entry name" value="TPR_16"/>
    <property type="match status" value="2"/>
</dbReference>
<dbReference type="PANTHER" id="PTHR15704:SF7">
    <property type="entry name" value="SUPERKILLER COMPLEX PROTEIN 3"/>
    <property type="match status" value="1"/>
</dbReference>
<evidence type="ECO:0000256" key="2">
    <source>
        <dbReference type="ARBA" id="ARBA00022803"/>
    </source>
</evidence>
<reference evidence="4 5" key="1">
    <citation type="journal article" date="2020" name="ISME J.">
        <title>Uncovering the hidden diversity of litter-decomposition mechanisms in mushroom-forming fungi.</title>
        <authorList>
            <person name="Floudas D."/>
            <person name="Bentzer J."/>
            <person name="Ahren D."/>
            <person name="Johansson T."/>
            <person name="Persson P."/>
            <person name="Tunlid A."/>
        </authorList>
    </citation>
    <scope>NUCLEOTIDE SEQUENCE [LARGE SCALE GENOMIC DNA]</scope>
    <source>
        <strain evidence="4 5">CBS 175.51</strain>
    </source>
</reference>
<dbReference type="PROSITE" id="PS50005">
    <property type="entry name" value="TPR"/>
    <property type="match status" value="5"/>
</dbReference>
<dbReference type="Gene3D" id="1.25.40.10">
    <property type="entry name" value="Tetratricopeptide repeat domain"/>
    <property type="match status" value="6"/>
</dbReference>
<dbReference type="InterPro" id="IPR011990">
    <property type="entry name" value="TPR-like_helical_dom_sf"/>
</dbReference>
<keyword evidence="5" id="KW-1185">Reference proteome</keyword>
<sequence length="1415" mass="157001">MSTKTLLKTARDKLNKKDFSGARDAAERVLDFEPSNYTAHVFLALSAFELNDYDKSEKVYKAAIELEPTQLLARQGLLKFYEKTNKTDNVIECLRDLSDFYVRSGDASKLAETMQRYIELRRDHGTKLQIIQALMEVLPGSDYYTVLSSLPEPDPTNPSATTISWMQSAIHDSLPILEEVVSLLESEEQAKFTKEFNARRTRLGAPNPNAIRKDLDREICGDSKLPSLYNEVLNHPKTSEELRISTEAKLIEQKQRHLFSVSSADADVKKGLQDELVALVDGVVLIRRPNQDVWNLCIEWQDYENFEELDQSLLKNYLDLFPASPLSSIIKGYLLYHGVSLSDGNDKKENEEDLGELGLDILLSIPVESINGAFTSRAISEVYADVEDYENAAKLSREGLKHLSMLESNVGKKLTKTRVGLQVILATSLVHLHPPKNHDQAINLISEILAASPNNIRALMDRGFVLQARKDWQGAKDSFDRVIATDPTSYHALRAREESAWSETQLGQSDEAIVHFEGVLHELEGEEGREFELARCLWRLGQTYWGLGGDKREQAYTHFIQALKKDPSYAPAFTSLGLYYLECASPSDPVRASKCFQKAFELDPREALAARHLAEGFANEREWDLVEVVVRRTIEGEGSAEAGPTVTAEAPSSDVTANSWAWKALGVVELTHQNYPAAIQAFQVALRAEPQDATLWLRLGEAYGKAGRYAAAIKALEHAHELNPDDWLSSYFIAEAQQGVGLYREAIQALEVLVETRPSELGIISSLASTYLDLGVSELEGGFISRAESSFLSSLRYALKFLSIQAGLRSLGWKIITDATFHLSTVSTFQDEQAVLATLAELRSHLPSDNARLKDIISPPALESPIDGLDALKISILCADYRLSLSQSNNDTSAWYDMGMGLHAWSIRGNESDQLSTLITKCLSEAVQRESTSAAYWSALGTSYFSKNPRAAQHCFIKALEIDNKDAAIWCDLGLLYYFHDDIPLAQETFQRAQVLDPDCTLAWMGQALIASGSGEEKHAMALLAHTVGLDRPIPEADYTYSLRVFNSISERKLPRAKAVEHLLPVFFLLNRYCARQPDDATGLHLFALVCERLGHKDFARDLVNRGMRILERIYEEKEDPVVERQFMIANATLGRLLLSTNEPEDSMITYETVLGLLQDGDEVKGVLETQAKLGIAMGQATLRDMQEAVLSLQYAQGIAPENEALRAQCSILLAQALWSTRDPEYCELAKEELLKLISEDSNNLPAINVLAGLGILTKDEGLVDAAVSEIVSLPPDERVALDHDGNVDYLLIQYHLSQGDLAKAITTAQNSLFSSPANIVKNNTLGALLLKMRYPSGTLALVSGHEDALTAGSTTLMLSAVAHYLLYSAAEPGAQEEHEKKALKAAQRAVMMNPGKAICWQVLACIRKAIEGRR</sequence>
<feature type="repeat" description="TPR" evidence="3">
    <location>
        <begin position="456"/>
        <end position="489"/>
    </location>
</feature>
<dbReference type="Pfam" id="PF14559">
    <property type="entry name" value="TPR_19"/>
    <property type="match status" value="1"/>
</dbReference>
<feature type="repeat" description="TPR" evidence="3">
    <location>
        <begin position="659"/>
        <end position="692"/>
    </location>
</feature>
<evidence type="ECO:0008006" key="6">
    <source>
        <dbReference type="Google" id="ProtNLM"/>
    </source>
</evidence>
<dbReference type="PANTHER" id="PTHR15704">
    <property type="entry name" value="SUPERKILLER 3 PROTEIN-RELATED"/>
    <property type="match status" value="1"/>
</dbReference>
<name>A0A8H5BM34_9AGAR</name>
<evidence type="ECO:0000313" key="5">
    <source>
        <dbReference type="Proteomes" id="UP000541558"/>
    </source>
</evidence>
<feature type="repeat" description="TPR" evidence="3">
    <location>
        <begin position="967"/>
        <end position="1000"/>
    </location>
</feature>
<comment type="caution">
    <text evidence="4">The sequence shown here is derived from an EMBL/GenBank/DDBJ whole genome shotgun (WGS) entry which is preliminary data.</text>
</comment>
<dbReference type="GO" id="GO:0055087">
    <property type="term" value="C:Ski complex"/>
    <property type="evidence" value="ECO:0007669"/>
    <property type="project" value="InterPro"/>
</dbReference>
<organism evidence="4 5">
    <name type="scientific">Ephemerocybe angulata</name>
    <dbReference type="NCBI Taxonomy" id="980116"/>
    <lineage>
        <taxon>Eukaryota</taxon>
        <taxon>Fungi</taxon>
        <taxon>Dikarya</taxon>
        <taxon>Basidiomycota</taxon>
        <taxon>Agaricomycotina</taxon>
        <taxon>Agaricomycetes</taxon>
        <taxon>Agaricomycetidae</taxon>
        <taxon>Agaricales</taxon>
        <taxon>Agaricineae</taxon>
        <taxon>Psathyrellaceae</taxon>
        <taxon>Ephemerocybe</taxon>
    </lineage>
</organism>
<protein>
    <recommendedName>
        <fullName evidence="6">Superkiller protein 3</fullName>
    </recommendedName>
</protein>
<dbReference type="Proteomes" id="UP000541558">
    <property type="component" value="Unassembled WGS sequence"/>
</dbReference>
<evidence type="ECO:0000256" key="3">
    <source>
        <dbReference type="PROSITE-ProRule" id="PRU00339"/>
    </source>
</evidence>
<keyword evidence="1" id="KW-0677">Repeat</keyword>
<feature type="repeat" description="TPR" evidence="3">
    <location>
        <begin position="693"/>
        <end position="726"/>
    </location>
</feature>
<dbReference type="InterPro" id="IPR040962">
    <property type="entry name" value="TPR_22"/>
</dbReference>